<evidence type="ECO:0000313" key="2">
    <source>
        <dbReference type="Proteomes" id="UP000295554"/>
    </source>
</evidence>
<evidence type="ECO:0008006" key="3">
    <source>
        <dbReference type="Google" id="ProtNLM"/>
    </source>
</evidence>
<dbReference type="Proteomes" id="UP000295554">
    <property type="component" value="Unassembled WGS sequence"/>
</dbReference>
<sequence>MVAVPASGQNGGTSATDFSAEVSLGVEYDSNVTVDELDASSNQSDYSLMVNAELQLEHQFTDTLDMTLTYDFSQADYEEFNFVDRQTHLLGLDFGARIGEVNSGLTLYYINARLDGNDFLEYYRGSPYVSGFLSKRWFARGAYVYSDKTIEQNEFRNAESHAGEVDFYFFRRGLRSYFNLGYKFKDEDAVADRYDYSADNFKLRYIHRFEVFGDVLKTELSWRYEHRDYSGITPSIGEEREDRRHRWKIDLEYPVMEKGSISLYGGYGDYDSNFPRSDYDQHVIGTRLSYRW</sequence>
<evidence type="ECO:0000313" key="1">
    <source>
        <dbReference type="EMBL" id="TDG14216.1"/>
    </source>
</evidence>
<dbReference type="AlphaFoldDB" id="A0A4R5LTK6"/>
<keyword evidence="2" id="KW-1185">Reference proteome</keyword>
<dbReference type="EMBL" id="SMSE01000002">
    <property type="protein sequence ID" value="TDG14216.1"/>
    <property type="molecule type" value="Genomic_DNA"/>
</dbReference>
<proteinExistence type="predicted"/>
<dbReference type="OrthoDB" id="6380601at2"/>
<organism evidence="1 2">
    <name type="scientific">Seongchinamella unica</name>
    <dbReference type="NCBI Taxonomy" id="2547392"/>
    <lineage>
        <taxon>Bacteria</taxon>
        <taxon>Pseudomonadati</taxon>
        <taxon>Pseudomonadota</taxon>
        <taxon>Gammaproteobacteria</taxon>
        <taxon>Cellvibrionales</taxon>
        <taxon>Halieaceae</taxon>
        <taxon>Seongchinamella</taxon>
    </lineage>
</organism>
<comment type="caution">
    <text evidence="1">The sequence shown here is derived from an EMBL/GenBank/DDBJ whole genome shotgun (WGS) entry which is preliminary data.</text>
</comment>
<gene>
    <name evidence="1" type="ORF">E2F43_08455</name>
</gene>
<name>A0A4R5LTK6_9GAMM</name>
<protein>
    <recommendedName>
        <fullName evidence="3">DUF560 domain-containing protein</fullName>
    </recommendedName>
</protein>
<reference evidence="1 2" key="1">
    <citation type="submission" date="2019-03" db="EMBL/GenBank/DDBJ databases">
        <title>Seongchinamella monodicae gen. nov., sp. nov., a novel member of the Gammaproteobacteria isolated from a tidal mudflat of beach.</title>
        <authorList>
            <person name="Yang H.G."/>
            <person name="Kang J.W."/>
            <person name="Lee S.D."/>
        </authorList>
    </citation>
    <scope>NUCLEOTIDE SEQUENCE [LARGE SCALE GENOMIC DNA]</scope>
    <source>
        <strain evidence="1 2">GH4-78</strain>
    </source>
</reference>
<accession>A0A4R5LTK6</accession>